<reference evidence="11" key="1">
    <citation type="journal article" date="2018" name="Nat. Microbiol.">
        <title>Leveraging single-cell genomics to expand the fungal tree of life.</title>
        <authorList>
            <person name="Ahrendt S.R."/>
            <person name="Quandt C.A."/>
            <person name="Ciobanu D."/>
            <person name="Clum A."/>
            <person name="Salamov A."/>
            <person name="Andreopoulos B."/>
            <person name="Cheng J.F."/>
            <person name="Woyke T."/>
            <person name="Pelin A."/>
            <person name="Henrissat B."/>
            <person name="Reynolds N.K."/>
            <person name="Benny G.L."/>
            <person name="Smith M.E."/>
            <person name="James T.Y."/>
            <person name="Grigoriev I.V."/>
        </authorList>
    </citation>
    <scope>NUCLEOTIDE SEQUENCE [LARGE SCALE GENOMIC DNA]</scope>
</reference>
<name>A0A4V1IPT9_9FUNG</name>
<dbReference type="OrthoDB" id="430354at2759"/>
<evidence type="ECO:0000256" key="9">
    <source>
        <dbReference type="SAM" id="MobiDB-lite"/>
    </source>
</evidence>
<dbReference type="Pfam" id="PF11051">
    <property type="entry name" value="Mannosyl_trans3"/>
    <property type="match status" value="1"/>
</dbReference>
<comment type="subcellular location">
    <subcellularLocation>
        <location evidence="1">Golgi apparatus membrane</location>
        <topology evidence="1">Single-pass type II membrane protein</topology>
    </subcellularLocation>
</comment>
<dbReference type="Proteomes" id="UP000269721">
    <property type="component" value="Unassembled WGS sequence"/>
</dbReference>
<evidence type="ECO:0000256" key="7">
    <source>
        <dbReference type="ARBA" id="ARBA00023034"/>
    </source>
</evidence>
<feature type="region of interest" description="Disordered" evidence="9">
    <location>
        <begin position="1"/>
        <end position="21"/>
    </location>
</feature>
<dbReference type="AlphaFoldDB" id="A0A4V1IPT9"/>
<evidence type="ECO:0000256" key="6">
    <source>
        <dbReference type="ARBA" id="ARBA00022989"/>
    </source>
</evidence>
<dbReference type="PANTHER" id="PTHR31646">
    <property type="entry name" value="ALPHA-1,2-MANNOSYLTRANSFERASE MNN2"/>
    <property type="match status" value="1"/>
</dbReference>
<dbReference type="InterPro" id="IPR022751">
    <property type="entry name" value="Alpha_mannosyltransferase"/>
</dbReference>
<evidence type="ECO:0000256" key="2">
    <source>
        <dbReference type="ARBA" id="ARBA00009105"/>
    </source>
</evidence>
<comment type="similarity">
    <text evidence="2">Belongs to the MNN1/MNT family.</text>
</comment>
<dbReference type="InterPro" id="IPR029044">
    <property type="entry name" value="Nucleotide-diphossugar_trans"/>
</dbReference>
<dbReference type="GO" id="GO:0046354">
    <property type="term" value="P:mannan biosynthetic process"/>
    <property type="evidence" value="ECO:0007669"/>
    <property type="project" value="TreeGrafter"/>
</dbReference>
<proteinExistence type="inferred from homology"/>
<keyword evidence="3 10" id="KW-0808">Transferase</keyword>
<keyword evidence="10" id="KW-0328">Glycosyltransferase</keyword>
<dbReference type="SUPFAM" id="SSF53448">
    <property type="entry name" value="Nucleotide-diphospho-sugar transferases"/>
    <property type="match status" value="1"/>
</dbReference>
<sequence>MIFSSATSNSSHAQTSDGSTRSYGTRLPIEIWSFANEVAGTGDCAALEGLSRPGIPVRSRTVEDPRNIFSMTRGNGNSYHIRVAALVNCGFREVLAMDMDNIPMVDPTFLFGSPEFRREGAMFWTDYWKTHSENPVWRWMGTPCVDEWEQ</sequence>
<keyword evidence="4" id="KW-0812">Transmembrane</keyword>
<protein>
    <submittedName>
        <fullName evidence="10">Alpha-mannosyltransferase</fullName>
    </submittedName>
</protein>
<evidence type="ECO:0000256" key="4">
    <source>
        <dbReference type="ARBA" id="ARBA00022692"/>
    </source>
</evidence>
<evidence type="ECO:0000256" key="3">
    <source>
        <dbReference type="ARBA" id="ARBA00022679"/>
    </source>
</evidence>
<evidence type="ECO:0000256" key="5">
    <source>
        <dbReference type="ARBA" id="ARBA00022968"/>
    </source>
</evidence>
<dbReference type="GO" id="GO:0000139">
    <property type="term" value="C:Golgi membrane"/>
    <property type="evidence" value="ECO:0007669"/>
    <property type="project" value="UniProtKB-SubCell"/>
</dbReference>
<dbReference type="PANTHER" id="PTHR31646:SF1">
    <property type="entry name" value="ALPHA-1,2-MANNOSYLTRANSFERASE MNN2"/>
    <property type="match status" value="1"/>
</dbReference>
<keyword evidence="6" id="KW-1133">Transmembrane helix</keyword>
<keyword evidence="11" id="KW-1185">Reference proteome</keyword>
<evidence type="ECO:0000313" key="11">
    <source>
        <dbReference type="Proteomes" id="UP000269721"/>
    </source>
</evidence>
<dbReference type="EMBL" id="ML000353">
    <property type="protein sequence ID" value="RKO84217.1"/>
    <property type="molecule type" value="Genomic_DNA"/>
</dbReference>
<keyword evidence="7" id="KW-0333">Golgi apparatus</keyword>
<keyword evidence="5" id="KW-0735">Signal-anchor</keyword>
<feature type="non-terminal residue" evidence="10">
    <location>
        <position position="150"/>
    </location>
</feature>
<accession>A0A4V1IPT9</accession>
<organism evidence="10 11">
    <name type="scientific">Blyttiomyces helicus</name>
    <dbReference type="NCBI Taxonomy" id="388810"/>
    <lineage>
        <taxon>Eukaryota</taxon>
        <taxon>Fungi</taxon>
        <taxon>Fungi incertae sedis</taxon>
        <taxon>Chytridiomycota</taxon>
        <taxon>Chytridiomycota incertae sedis</taxon>
        <taxon>Chytridiomycetes</taxon>
        <taxon>Chytridiomycetes incertae sedis</taxon>
        <taxon>Blyttiomyces</taxon>
    </lineage>
</organism>
<evidence type="ECO:0000313" key="10">
    <source>
        <dbReference type="EMBL" id="RKO84217.1"/>
    </source>
</evidence>
<gene>
    <name evidence="10" type="ORF">BDK51DRAFT_33389</name>
</gene>
<evidence type="ECO:0000256" key="8">
    <source>
        <dbReference type="ARBA" id="ARBA00023136"/>
    </source>
</evidence>
<evidence type="ECO:0000256" key="1">
    <source>
        <dbReference type="ARBA" id="ARBA00004323"/>
    </source>
</evidence>
<dbReference type="GO" id="GO:0000026">
    <property type="term" value="F:alpha-1,2-mannosyltransferase activity"/>
    <property type="evidence" value="ECO:0007669"/>
    <property type="project" value="TreeGrafter"/>
</dbReference>
<keyword evidence="8" id="KW-0472">Membrane</keyword>